<dbReference type="InterPro" id="IPR002104">
    <property type="entry name" value="Integrase_catalytic"/>
</dbReference>
<dbReference type="InterPro" id="IPR011010">
    <property type="entry name" value="DNA_brk_join_enz"/>
</dbReference>
<protein>
    <submittedName>
        <fullName evidence="8">Site-specific integrase</fullName>
    </submittedName>
</protein>
<comment type="similarity">
    <text evidence="1">Belongs to the 'phage' integrase family.</text>
</comment>
<dbReference type="GO" id="GO:0015074">
    <property type="term" value="P:DNA integration"/>
    <property type="evidence" value="ECO:0007669"/>
    <property type="project" value="UniProtKB-KW"/>
</dbReference>
<dbReference type="Gene3D" id="1.10.443.10">
    <property type="entry name" value="Intergrase catalytic core"/>
    <property type="match status" value="1"/>
</dbReference>
<dbReference type="GO" id="GO:0006310">
    <property type="term" value="P:DNA recombination"/>
    <property type="evidence" value="ECO:0007669"/>
    <property type="project" value="UniProtKB-KW"/>
</dbReference>
<feature type="domain" description="Core-binding (CB)" evidence="7">
    <location>
        <begin position="123"/>
        <end position="202"/>
    </location>
</feature>
<evidence type="ECO:0000313" key="8">
    <source>
        <dbReference type="EMBL" id="MCT8988859.1"/>
    </source>
</evidence>
<reference evidence="8" key="1">
    <citation type="submission" date="2022-08" db="EMBL/GenBank/DDBJ databases">
        <title>Chelativorans sichuanense sp. nov., a paraffin oil-degrading bacterium isolated from a mixture of oil-based drill cuttings and paddy soil.</title>
        <authorList>
            <person name="Yu J."/>
            <person name="Liu H."/>
            <person name="Chen Q."/>
        </authorList>
    </citation>
    <scope>NUCLEOTIDE SEQUENCE</scope>
    <source>
        <strain evidence="8">SCAU 2101</strain>
    </source>
</reference>
<keyword evidence="4" id="KW-0233">DNA recombination</keyword>
<keyword evidence="3 5" id="KW-0238">DNA-binding</keyword>
<dbReference type="AlphaFoldDB" id="A0A9X2X657"/>
<dbReference type="EMBL" id="JAODNV010000003">
    <property type="protein sequence ID" value="MCT8988859.1"/>
    <property type="molecule type" value="Genomic_DNA"/>
</dbReference>
<dbReference type="InterPro" id="IPR050808">
    <property type="entry name" value="Phage_Integrase"/>
</dbReference>
<proteinExistence type="inferred from homology"/>
<dbReference type="Gene3D" id="3.30.160.390">
    <property type="entry name" value="Integrase, DNA-binding domain"/>
    <property type="match status" value="1"/>
</dbReference>
<dbReference type="InterPro" id="IPR013762">
    <property type="entry name" value="Integrase-like_cat_sf"/>
</dbReference>
<feature type="domain" description="Tyr recombinase" evidence="6">
    <location>
        <begin position="225"/>
        <end position="411"/>
    </location>
</feature>
<dbReference type="CDD" id="cd00801">
    <property type="entry name" value="INT_P4_C"/>
    <property type="match status" value="1"/>
</dbReference>
<dbReference type="Pfam" id="PF00589">
    <property type="entry name" value="Phage_integrase"/>
    <property type="match status" value="1"/>
</dbReference>
<dbReference type="PROSITE" id="PS51898">
    <property type="entry name" value="TYR_RECOMBINASE"/>
    <property type="match status" value="1"/>
</dbReference>
<evidence type="ECO:0000259" key="7">
    <source>
        <dbReference type="PROSITE" id="PS51900"/>
    </source>
</evidence>
<evidence type="ECO:0000259" key="6">
    <source>
        <dbReference type="PROSITE" id="PS51898"/>
    </source>
</evidence>
<evidence type="ECO:0000256" key="4">
    <source>
        <dbReference type="ARBA" id="ARBA00023172"/>
    </source>
</evidence>
<dbReference type="GO" id="GO:0003677">
    <property type="term" value="F:DNA binding"/>
    <property type="evidence" value="ECO:0007669"/>
    <property type="project" value="UniProtKB-UniRule"/>
</dbReference>
<sequence>MAKSKNRKTFNPQWIERLKYDPKLAPPSGRMEIEDEACPGLLLRVTPRGVKSFSVIYKVPGEGGVSPNGRLLVGRQHRITLGTTPPIELKDARQQARDLMQAASEGRDPRGERREENLIRHTNTFEAVRKRFIDRIKPNVQAWKNVERVLKLHVEPHWKDKPLRDIRRAHVHEVLDALIAEGKVGTAREVKKHLSRLFNWAVDREIIVDNPVHGLKRDELGPNEEAGRALTDEELRYIWKAADGLGYPFGPMYKLLILTGQRRGEWASAMRSEVNTEKRWLEVPKARYKGGRDHIVPMADEVFSIFEGLPVWEGKDYYLLSTTDGKVPVSGFSKAKARLDAAVLKAMRKADPEAQLTDYRVHDFRVSCKSRLASLGFKPDISEAVLGHAKVGLERTYNKHEYLDEKREALAAYAKHVMEVVK</sequence>
<dbReference type="InterPro" id="IPR038488">
    <property type="entry name" value="Integrase_DNA-bd_sf"/>
</dbReference>
<dbReference type="Gene3D" id="1.10.150.130">
    <property type="match status" value="1"/>
</dbReference>
<dbReference type="InterPro" id="IPR025166">
    <property type="entry name" value="Integrase_DNA_bind_dom"/>
</dbReference>
<organism evidence="8 9">
    <name type="scientific">Chelativorans petroleitrophicus</name>
    <dbReference type="NCBI Taxonomy" id="2975484"/>
    <lineage>
        <taxon>Bacteria</taxon>
        <taxon>Pseudomonadati</taxon>
        <taxon>Pseudomonadota</taxon>
        <taxon>Alphaproteobacteria</taxon>
        <taxon>Hyphomicrobiales</taxon>
        <taxon>Phyllobacteriaceae</taxon>
        <taxon>Chelativorans</taxon>
    </lineage>
</organism>
<dbReference type="InterPro" id="IPR044068">
    <property type="entry name" value="CB"/>
</dbReference>
<evidence type="ECO:0000256" key="3">
    <source>
        <dbReference type="ARBA" id="ARBA00023125"/>
    </source>
</evidence>
<evidence type="ECO:0000256" key="2">
    <source>
        <dbReference type="ARBA" id="ARBA00022908"/>
    </source>
</evidence>
<dbReference type="PANTHER" id="PTHR30629">
    <property type="entry name" value="PROPHAGE INTEGRASE"/>
    <property type="match status" value="1"/>
</dbReference>
<dbReference type="PANTHER" id="PTHR30629:SF2">
    <property type="entry name" value="PROPHAGE INTEGRASE INTS-RELATED"/>
    <property type="match status" value="1"/>
</dbReference>
<evidence type="ECO:0000313" key="9">
    <source>
        <dbReference type="Proteomes" id="UP001149009"/>
    </source>
</evidence>
<name>A0A9X2X657_9HYPH</name>
<accession>A0A9X2X657</accession>
<keyword evidence="2" id="KW-0229">DNA integration</keyword>
<dbReference type="SUPFAM" id="SSF56349">
    <property type="entry name" value="DNA breaking-rejoining enzymes"/>
    <property type="match status" value="1"/>
</dbReference>
<dbReference type="PROSITE" id="PS51900">
    <property type="entry name" value="CB"/>
    <property type="match status" value="1"/>
</dbReference>
<evidence type="ECO:0000256" key="1">
    <source>
        <dbReference type="ARBA" id="ARBA00008857"/>
    </source>
</evidence>
<evidence type="ECO:0000256" key="5">
    <source>
        <dbReference type="PROSITE-ProRule" id="PRU01248"/>
    </source>
</evidence>
<comment type="caution">
    <text evidence="8">The sequence shown here is derived from an EMBL/GenBank/DDBJ whole genome shotgun (WGS) entry which is preliminary data.</text>
</comment>
<dbReference type="InterPro" id="IPR010998">
    <property type="entry name" value="Integrase_recombinase_N"/>
</dbReference>
<dbReference type="Pfam" id="PF13356">
    <property type="entry name" value="Arm-DNA-bind_3"/>
    <property type="match status" value="1"/>
</dbReference>
<gene>
    <name evidence="8" type="ORF">NYR54_00920</name>
</gene>
<dbReference type="Proteomes" id="UP001149009">
    <property type="component" value="Unassembled WGS sequence"/>
</dbReference>
<keyword evidence="9" id="KW-1185">Reference proteome</keyword>
<dbReference type="InterPro" id="IPR053876">
    <property type="entry name" value="Phage_int_M"/>
</dbReference>
<dbReference type="RefSeq" id="WP_261513504.1">
    <property type="nucleotide sequence ID" value="NZ_JAODNV010000003.1"/>
</dbReference>
<dbReference type="Pfam" id="PF22022">
    <property type="entry name" value="Phage_int_M"/>
    <property type="match status" value="1"/>
</dbReference>